<dbReference type="AlphaFoldDB" id="C7CFB5"/>
<sequence>MLVGYLMGPFGDPAEAQVSTRILRRYTGAAPLSVWPGLATPDATLVVGEVPRTQGAAIKLLHAMLPMYP</sequence>
<organism evidence="1 2">
    <name type="scientific">Methylorubrum extorquens (strain DSM 6343 / CIP 106787 / DM4)</name>
    <name type="common">Methylobacterium extorquens</name>
    <dbReference type="NCBI Taxonomy" id="661410"/>
    <lineage>
        <taxon>Bacteria</taxon>
        <taxon>Pseudomonadati</taxon>
        <taxon>Pseudomonadota</taxon>
        <taxon>Alphaproteobacteria</taxon>
        <taxon>Hyphomicrobiales</taxon>
        <taxon>Methylobacteriaceae</taxon>
        <taxon>Methylorubrum</taxon>
    </lineage>
</organism>
<name>C7CFB5_METED</name>
<dbReference type="RefSeq" id="WP_015823742.1">
    <property type="nucleotide sequence ID" value="NC_012988.1"/>
</dbReference>
<dbReference type="EMBL" id="FP103042">
    <property type="protein sequence ID" value="CAX26049.1"/>
    <property type="molecule type" value="Genomic_DNA"/>
</dbReference>
<gene>
    <name evidence="1" type="ORF">METD_I4420</name>
</gene>
<accession>C7CFB5</accession>
<dbReference type="HOGENOM" id="CLU_2771136_0_0_5"/>
<evidence type="ECO:0000313" key="2">
    <source>
        <dbReference type="Proteomes" id="UP000008070"/>
    </source>
</evidence>
<dbReference type="KEGG" id="mdi:METDI4420"/>
<reference evidence="2" key="1">
    <citation type="journal article" date="2009" name="PLoS ONE">
        <title>Methylobacterium genome sequences: a reference blueprint to investigate microbial metabolism of C1 compounds from natural and industrial sources.</title>
        <authorList>
            <person name="Vuilleumier S."/>
            <person name="Chistoserdova L."/>
            <person name="Lee M.-C."/>
            <person name="Bringel F."/>
            <person name="Lajus A."/>
            <person name="Zhou Y."/>
            <person name="Gourion B."/>
            <person name="Barbe V."/>
            <person name="Chang J."/>
            <person name="Cruveiller S."/>
            <person name="Dossat C."/>
            <person name="Gillett W."/>
            <person name="Gruffaz C."/>
            <person name="Haugen E."/>
            <person name="Hourcade E."/>
            <person name="Levy R."/>
            <person name="Mangenot S."/>
            <person name="Muller E."/>
            <person name="Nadalig T."/>
            <person name="Pagni M."/>
            <person name="Penny C."/>
            <person name="Peyraud R."/>
            <person name="Robinson D.G."/>
            <person name="Roche D."/>
            <person name="Rouy Z."/>
            <person name="Saenampechek C."/>
            <person name="Salvignol G."/>
            <person name="Vallenet D."/>
            <person name="Wu Z."/>
            <person name="Marx C.J."/>
            <person name="Vorholt J.A."/>
            <person name="Olson M.V."/>
            <person name="Kaul R."/>
            <person name="Weissenbach J."/>
            <person name="Medigue C."/>
            <person name="Lidstrom M.E."/>
        </authorList>
    </citation>
    <scope>NUCLEOTIDE SEQUENCE [LARGE SCALE GENOMIC DNA]</scope>
    <source>
        <strain evidence="2">DSM 6343 / CIP 106787 / DM4</strain>
    </source>
</reference>
<evidence type="ECO:0000313" key="1">
    <source>
        <dbReference type="EMBL" id="CAX26049.1"/>
    </source>
</evidence>
<dbReference type="GeneID" id="72991222"/>
<protein>
    <submittedName>
        <fullName evidence="1">Uncharacterized protein</fullName>
    </submittedName>
</protein>
<dbReference type="Proteomes" id="UP000008070">
    <property type="component" value="Chromosome"/>
</dbReference>
<proteinExistence type="predicted"/>